<comment type="caution">
    <text evidence="9">The sequence shown here is derived from an EMBL/GenBank/DDBJ whole genome shotgun (WGS) entry which is preliminary data.</text>
</comment>
<dbReference type="PROSITE" id="PS50011">
    <property type="entry name" value="PROTEIN_KINASE_DOM"/>
    <property type="match status" value="1"/>
</dbReference>
<dbReference type="EMBL" id="LJIJ01000194">
    <property type="protein sequence ID" value="ODN00657.1"/>
    <property type="molecule type" value="Genomic_DNA"/>
</dbReference>
<dbReference type="Proteomes" id="UP000094527">
    <property type="component" value="Unassembled WGS sequence"/>
</dbReference>
<comment type="function">
    <text evidence="4">May play a role in subcellular trafficking between the endoplasmic reticulum and Golgi apparatus.</text>
</comment>
<evidence type="ECO:0000256" key="2">
    <source>
        <dbReference type="ARBA" id="ARBA00022490"/>
    </source>
</evidence>
<dbReference type="OMA" id="NEVQYAQ"/>
<evidence type="ECO:0000256" key="1">
    <source>
        <dbReference type="ARBA" id="ARBA00004544"/>
    </source>
</evidence>
<evidence type="ECO:0000256" key="3">
    <source>
        <dbReference type="ARBA" id="ARBA00022553"/>
    </source>
</evidence>
<protein>
    <recommendedName>
        <fullName evidence="5">Nuclear receptor-binding protein homolog</fullName>
    </recommendedName>
    <alternativeName>
        <fullName evidence="6">MLF1-adaptor molecule</fullName>
    </alternativeName>
</protein>
<feature type="region of interest" description="Disordered" evidence="7">
    <location>
        <begin position="1"/>
        <end position="30"/>
    </location>
</feature>
<dbReference type="OrthoDB" id="1034557at2759"/>
<dbReference type="PANTHER" id="PTHR13902">
    <property type="entry name" value="SERINE/THREONINE-PROTEIN KINASE WNK WITH NO LYSINE -RELATED"/>
    <property type="match status" value="1"/>
</dbReference>
<feature type="domain" description="Protein kinase" evidence="8">
    <location>
        <begin position="39"/>
        <end position="302"/>
    </location>
</feature>
<organism evidence="9 10">
    <name type="scientific">Orchesella cincta</name>
    <name type="common">Springtail</name>
    <name type="synonym">Podura cincta</name>
    <dbReference type="NCBI Taxonomy" id="48709"/>
    <lineage>
        <taxon>Eukaryota</taxon>
        <taxon>Metazoa</taxon>
        <taxon>Ecdysozoa</taxon>
        <taxon>Arthropoda</taxon>
        <taxon>Hexapoda</taxon>
        <taxon>Collembola</taxon>
        <taxon>Entomobryomorpha</taxon>
        <taxon>Entomobryoidea</taxon>
        <taxon>Orchesellidae</taxon>
        <taxon>Orchesellinae</taxon>
        <taxon>Orchesella</taxon>
    </lineage>
</organism>
<accession>A0A1D2N5X5</accession>
<dbReference type="AlphaFoldDB" id="A0A1D2N5X5"/>
<feature type="compositionally biased region" description="Acidic residues" evidence="7">
    <location>
        <begin position="16"/>
        <end position="28"/>
    </location>
</feature>
<dbReference type="Gene3D" id="3.30.200.20">
    <property type="entry name" value="Phosphorylase Kinase, domain 1"/>
    <property type="match status" value="1"/>
</dbReference>
<name>A0A1D2N5X5_ORCCI</name>
<dbReference type="InterPro" id="IPR050588">
    <property type="entry name" value="WNK_Ser-Thr_kinase"/>
</dbReference>
<proteinExistence type="predicted"/>
<evidence type="ECO:0000256" key="4">
    <source>
        <dbReference type="ARBA" id="ARBA00055167"/>
    </source>
</evidence>
<dbReference type="InterPro" id="IPR000719">
    <property type="entry name" value="Prot_kinase_dom"/>
</dbReference>
<evidence type="ECO:0000313" key="10">
    <source>
        <dbReference type="Proteomes" id="UP000094527"/>
    </source>
</evidence>
<keyword evidence="2" id="KW-0963">Cytoplasm</keyword>
<dbReference type="GO" id="GO:0005938">
    <property type="term" value="C:cell cortex"/>
    <property type="evidence" value="ECO:0007669"/>
    <property type="project" value="UniProtKB-SubCell"/>
</dbReference>
<comment type="subcellular location">
    <subcellularLocation>
        <location evidence="1">Cytoplasm</location>
        <location evidence="1">Cell cortex</location>
    </subcellularLocation>
</comment>
<dbReference type="FunFam" id="3.30.200.20:FF:000098">
    <property type="entry name" value="Nuclear receptor-binding protein 1"/>
    <property type="match status" value="1"/>
</dbReference>
<keyword evidence="9" id="KW-0675">Receptor</keyword>
<evidence type="ECO:0000259" key="8">
    <source>
        <dbReference type="PROSITE" id="PS50011"/>
    </source>
</evidence>
<evidence type="ECO:0000313" key="9">
    <source>
        <dbReference type="EMBL" id="ODN00657.1"/>
    </source>
</evidence>
<dbReference type="GO" id="GO:0005524">
    <property type="term" value="F:ATP binding"/>
    <property type="evidence" value="ECO:0007669"/>
    <property type="project" value="InterPro"/>
</dbReference>
<dbReference type="GO" id="GO:0004672">
    <property type="term" value="F:protein kinase activity"/>
    <property type="evidence" value="ECO:0007669"/>
    <property type="project" value="InterPro"/>
</dbReference>
<dbReference type="InterPro" id="IPR011009">
    <property type="entry name" value="Kinase-like_dom_sf"/>
</dbReference>
<keyword evidence="10" id="KW-1185">Reference proteome</keyword>
<dbReference type="Gene3D" id="1.10.510.10">
    <property type="entry name" value="Transferase(Phosphotransferase) domain 1"/>
    <property type="match status" value="1"/>
</dbReference>
<dbReference type="FunFam" id="1.10.510.10:FF:000842">
    <property type="entry name" value="Nuclear receptor-binding protein"/>
    <property type="match status" value="1"/>
</dbReference>
<gene>
    <name evidence="9" type="ORF">Ocin01_06025</name>
</gene>
<reference evidence="9 10" key="1">
    <citation type="journal article" date="2016" name="Genome Biol. Evol.">
        <title>Gene Family Evolution Reflects Adaptation to Soil Environmental Stressors in the Genome of the Collembolan Orchesella cincta.</title>
        <authorList>
            <person name="Faddeeva-Vakhrusheva A."/>
            <person name="Derks M.F."/>
            <person name="Anvar S.Y."/>
            <person name="Agamennone V."/>
            <person name="Suring W."/>
            <person name="Smit S."/>
            <person name="van Straalen N.M."/>
            <person name="Roelofs D."/>
        </authorList>
    </citation>
    <scope>NUCLEOTIDE SEQUENCE [LARGE SCALE GENOMIC DNA]</scope>
    <source>
        <tissue evidence="9">Mixed pool</tissue>
    </source>
</reference>
<evidence type="ECO:0000256" key="5">
    <source>
        <dbReference type="ARBA" id="ARBA00069870"/>
    </source>
</evidence>
<sequence>MTGSRSSNDNDRHYNDDDDADSDDEILEESPCGRWAKRKEELDQRDVPGIDCAYLAMDTEEGVEVAWNEVRFSERKNLKAQEDKIRLVFDNLTQLEHPNIVKFHKYWMETHSEKPRVVFITEYMSSGSLKQFLKRTKRNVKRLPLQAWKRWCTQILSALSYLHSCSPPIIHGNLTCDTIFIQHNGLVKIGSVAPDAIHHHVKSCRDNIKNLHFVAPEYGDSSPTLTSAVDIYSFGMCALEMAALEIQGNGDSGTVVTEEHINRTIESLEADETPLKDFIRRCLQHDPDKRPTARELLFHPLVYEVPSLKLLSAHALVKATANISESITDEVLNRHYCPEVVVADIKKLVKIAGENGEEDQYHYQSIEWRMSDVPVSEKLEKFVEDVKFGIYPLTCFELPQPLPSRQQASSPEVIDSVKSASPEPTELENRRIVNMMCNVKARDDGPGLLMTILVRMDDKMNRQLSCVADREKLASLIEEALYNRLNGGSDRSSPTNLNFNMVPSNIAPPGMNGNGTSMYSNPMPINSVS</sequence>
<dbReference type="Pfam" id="PF00069">
    <property type="entry name" value="Pkinase"/>
    <property type="match status" value="1"/>
</dbReference>
<dbReference type="STRING" id="48709.A0A1D2N5X5"/>
<feature type="non-terminal residue" evidence="9">
    <location>
        <position position="529"/>
    </location>
</feature>
<evidence type="ECO:0000256" key="6">
    <source>
        <dbReference type="ARBA" id="ARBA00078305"/>
    </source>
</evidence>
<evidence type="ECO:0000256" key="7">
    <source>
        <dbReference type="SAM" id="MobiDB-lite"/>
    </source>
</evidence>
<dbReference type="SUPFAM" id="SSF56112">
    <property type="entry name" value="Protein kinase-like (PK-like)"/>
    <property type="match status" value="1"/>
</dbReference>
<keyword evidence="3" id="KW-0597">Phosphoprotein</keyword>